<organism evidence="2 3">
    <name type="scientific">Neonectria ditissima</name>
    <dbReference type="NCBI Taxonomy" id="78410"/>
    <lineage>
        <taxon>Eukaryota</taxon>
        <taxon>Fungi</taxon>
        <taxon>Dikarya</taxon>
        <taxon>Ascomycota</taxon>
        <taxon>Pezizomycotina</taxon>
        <taxon>Sordariomycetes</taxon>
        <taxon>Hypocreomycetidae</taxon>
        <taxon>Hypocreales</taxon>
        <taxon>Nectriaceae</taxon>
        <taxon>Neonectria</taxon>
    </lineage>
</organism>
<name>A0A0P7BH03_9HYPO</name>
<feature type="compositionally biased region" description="Low complexity" evidence="1">
    <location>
        <begin position="1566"/>
        <end position="1577"/>
    </location>
</feature>
<sequence>MASEEELSDVYAVYMSPEDVAPRHNLLIKPSDADWKQVHDNFTWLLGPSSTKTINEIMKDTFTRHEARMFVRSNRPDIKSIQDSNASRFRNLLHGRFSGVNGSLVTKFTMMYFGLPVEPMTSLLDELAEQVGQKPSEGPFYEIAPPLHFLTANNHRNMGDDALRGKGGGASPEPEPPVVERDYFPLREEPFEPTDKWKYLYGLKGAIPMVPNKWKTFAAAVRTLLCRRTNDNTPVKFRLIFYDKKNEHKRIPIDDYLPITEESTAMKYLIEHWESSSDHENCCEYFVKLAPKNNASAFLQASEKWLDDVPHWEPYENQFKSDVFRFSFPVFDKYEEPKREIRRHAWLAFPKPKPGKKFSILDYGANQYNAQLRTAIEVIIGRPVGDFHHAMFRLHDMHNPTASEKWHFVYGGMAQHTSVWERMNPQTNPDGDWVLQSRLLGSEDTAVVIPHYYPPFVPIIKKDDIDGGLLRLRQLLASAYTAHDIRKMDWVKLSPGRTLFGMDAVAIAGLPLKHVNPPNRRIAPRPPHDSLAPTREGSEEDEDEDDEDSYIDRNRGCKEYDYATSEEDELDFLDRDREQAKVHAQDLNLRDLNEVPDTNLDPDDSRPLPLLDEEFYSPGDQLRDILEVEEKVIVLSPVWSTHKSRLIPGWLDAEVASRKTVTNLAFDELAVRSYDVTSVFQSRIDHLCDTAGRQRINHDRRVICLRSAWPEGSSHDAPLIAVGGESTHHQFQGIHASLTHSRVTVTFKVKKAGSWNKSLHFSNVWGPRVLTECECAEAPWIPPPVDDEEDENEEPERERGPRRSPSPEFTAPEAPEEDEEEDMAAGGVYERSITWYKQPSLFDDNNNNAKAQVPINAPPKEPMLRTTSNLPMVSKAVLTTTEATRLVDLLWQNRNEALDRARTCPYRGCEFSYRTNDVAAIEKHFRDRHRASKCMWCNETLFEHWDYEQKMAHLRSKHEDQMLHALGGTGQPRRGTSASNVRTGSPERGTSSFGIRTEPPRRRTSTTGVQTDLSEQGTPRRRGTSTTGVPTEPPREFPSDGKCRLFFTCETNVRDLDDRQFVEHMHDWHQDYLDSDKPVWELRRDWVDADKSAEKAKGKGKASQAQAPALRLPSTKTRAGPSTQEDDLEELPSFAAEDTSDDATVTPSPKRTRQPSARREASAVSSNRSESRSQARGKSSGKRPAKRSRVSREPAETPESDDDAGTSPTPRGRPRQQESAQVSPVPEEREEEDAGVSKGGQVLKRRRYKSVDWVEKLGPDDPDFEPSDDMYCSKCLRKAPKHRDQSPGRSMLGRSKELEFHYAKDRCCRIRRGVGSALGLPNRSGWIPASNLPKRITLVKEKFLTKFPAYVQTIYPTRVTDVNTTVWRSDPNNDTNNQWWDIPWPPYEGQPPFPGAWTFPGYPEVDGSGRKRRREFRGVPGPSDPTYQYVSDHDSDDGLEADVDDTQEFREAEIEARGGSKTPRKKAPEDFVVESVESEESSSEPAPKKARKTKKKPAAAGPAGTEETVVKSTPKKTKKTPAAEPAETENTPAESTSKKSKKAPEPNPTDTEDTPADPAPKKTKPKTPTAKPTATDDTPTKPVPKKTQAKTPAPEATDTEDTIAVPAPKSTKKKTPVPAPVDTEDSAPEPAPKKTKRKQLAKEAVVQTVKTEEVSAGPTPKKTTKKQVAKAAAVESVQEVEESSTAKPAPKKGRKRQRPAKAVAESEEQEEDAPAGPSPKKMRRTKVPPQQTLSQSTATEDGTPLSSMPTRASSRIRAAREASAALSAKSKK</sequence>
<reference evidence="2 3" key="1">
    <citation type="submission" date="2015-09" db="EMBL/GenBank/DDBJ databases">
        <title>Draft genome of a European isolate of the apple canker pathogen Neonectria ditissima.</title>
        <authorList>
            <person name="Gomez-Cortecero A."/>
            <person name="Harrison R.J."/>
            <person name="Armitage A.D."/>
        </authorList>
    </citation>
    <scope>NUCLEOTIDE SEQUENCE [LARGE SCALE GENOMIC DNA]</scope>
    <source>
        <strain evidence="2 3">R09/05</strain>
    </source>
</reference>
<feature type="compositionally biased region" description="Polar residues" evidence="1">
    <location>
        <begin position="1114"/>
        <end position="1123"/>
    </location>
</feature>
<feature type="region of interest" description="Disordered" evidence="1">
    <location>
        <begin position="515"/>
        <end position="556"/>
    </location>
</feature>
<protein>
    <submittedName>
        <fullName evidence="2">Uncharacterized protein</fullName>
    </submittedName>
</protein>
<evidence type="ECO:0000256" key="1">
    <source>
        <dbReference type="SAM" id="MobiDB-lite"/>
    </source>
</evidence>
<feature type="compositionally biased region" description="Basic residues" evidence="1">
    <location>
        <begin position="1179"/>
        <end position="1189"/>
    </location>
</feature>
<feature type="compositionally biased region" description="Acidic residues" evidence="1">
    <location>
        <begin position="785"/>
        <end position="795"/>
    </location>
</feature>
<feature type="compositionally biased region" description="Basic and acidic residues" evidence="1">
    <location>
        <begin position="1033"/>
        <end position="1042"/>
    </location>
</feature>
<feature type="compositionally biased region" description="Low complexity" evidence="1">
    <location>
        <begin position="1498"/>
        <end position="1512"/>
    </location>
</feature>
<comment type="caution">
    <text evidence="2">The sequence shown here is derived from an EMBL/GenBank/DDBJ whole genome shotgun (WGS) entry which is preliminary data.</text>
</comment>
<feature type="compositionally biased region" description="Acidic residues" evidence="1">
    <location>
        <begin position="538"/>
        <end position="549"/>
    </location>
</feature>
<dbReference type="STRING" id="78410.A0A0P7BH03"/>
<gene>
    <name evidence="2" type="ORF">AK830_g1889</name>
</gene>
<feature type="region of interest" description="Disordered" evidence="1">
    <location>
        <begin position="1393"/>
        <end position="1440"/>
    </location>
</feature>
<dbReference type="OrthoDB" id="4850289at2759"/>
<keyword evidence="3" id="KW-1185">Reference proteome</keyword>
<feature type="compositionally biased region" description="Polar residues" evidence="1">
    <location>
        <begin position="974"/>
        <end position="994"/>
    </location>
</feature>
<dbReference type="Proteomes" id="UP000050424">
    <property type="component" value="Unassembled WGS sequence"/>
</dbReference>
<feature type="region of interest" description="Disordered" evidence="1">
    <location>
        <begin position="965"/>
        <end position="1042"/>
    </location>
</feature>
<feature type="compositionally biased region" description="Low complexity" evidence="1">
    <location>
        <begin position="1520"/>
        <end position="1535"/>
    </location>
</feature>
<feature type="compositionally biased region" description="Polar residues" evidence="1">
    <location>
        <begin position="1728"/>
        <end position="1750"/>
    </location>
</feature>
<feature type="region of interest" description="Disordered" evidence="1">
    <location>
        <begin position="1452"/>
        <end position="1772"/>
    </location>
</feature>
<feature type="region of interest" description="Disordered" evidence="1">
    <location>
        <begin position="1092"/>
        <end position="1243"/>
    </location>
</feature>
<feature type="compositionally biased region" description="Low complexity" evidence="1">
    <location>
        <begin position="1162"/>
        <end position="1176"/>
    </location>
</feature>
<feature type="region of interest" description="Disordered" evidence="1">
    <location>
        <begin position="780"/>
        <end position="824"/>
    </location>
</feature>
<accession>A0A0P7BH03</accession>
<feature type="compositionally biased region" description="Acidic residues" evidence="1">
    <location>
        <begin position="814"/>
        <end position="823"/>
    </location>
</feature>
<proteinExistence type="predicted"/>
<feature type="compositionally biased region" description="Basic residues" evidence="1">
    <location>
        <begin position="1488"/>
        <end position="1497"/>
    </location>
</feature>
<feature type="compositionally biased region" description="Low complexity" evidence="1">
    <location>
        <begin position="1751"/>
        <end position="1772"/>
    </location>
</feature>
<feature type="compositionally biased region" description="Basic residues" evidence="1">
    <location>
        <begin position="1689"/>
        <end position="1699"/>
    </location>
</feature>
<dbReference type="EMBL" id="LKCW01000017">
    <property type="protein sequence ID" value="KPM44577.1"/>
    <property type="molecule type" value="Genomic_DNA"/>
</dbReference>
<evidence type="ECO:0000313" key="2">
    <source>
        <dbReference type="EMBL" id="KPM44577.1"/>
    </source>
</evidence>
<evidence type="ECO:0000313" key="3">
    <source>
        <dbReference type="Proteomes" id="UP000050424"/>
    </source>
</evidence>